<evidence type="ECO:0000313" key="1">
    <source>
        <dbReference type="EMBL" id="KAE8315870.1"/>
    </source>
</evidence>
<dbReference type="Proteomes" id="UP000325433">
    <property type="component" value="Unassembled WGS sequence"/>
</dbReference>
<dbReference type="EMBL" id="ML738309">
    <property type="protein sequence ID" value="KAE8315870.1"/>
    <property type="molecule type" value="Genomic_DNA"/>
</dbReference>
<sequence length="331" mass="36837">MDPLSIAAAAASISATCFKLATSIYDYVEEVKGVDKVIVLFEKDLKTLSQALGNVEIALKENAVALTTTLGSDIKLFDSLEACIQDCGETVSRIERILEETQTHGRAGNAIRLPATHWKFKDKKQELEILRGRVVSFHSAMNMSLQMIHICMVLRIQTNQENQHDDVLQGIDELRRQIKNLMKIARYHDSDSESLPNTVQLCLESAIALDTSASTTVDDMESSILSARTQAPSEKVQRWIQNSYSWEPPISNLLLTEKSSEGNKRFSVSSSVSLTNIHTKVTEDTSIQSSSLLDWSEAQLQNARDMSGRGVLSRQNPYAERSFMNLNLLVG</sequence>
<reference evidence="2" key="1">
    <citation type="submission" date="2019-04" db="EMBL/GenBank/DDBJ databases">
        <title>Friends and foes A comparative genomics studyof 23 Aspergillus species from section Flavi.</title>
        <authorList>
            <consortium name="DOE Joint Genome Institute"/>
            <person name="Kjaerbolling I."/>
            <person name="Vesth T."/>
            <person name="Frisvad J.C."/>
            <person name="Nybo J.L."/>
            <person name="Theobald S."/>
            <person name="Kildgaard S."/>
            <person name="Isbrandt T."/>
            <person name="Kuo A."/>
            <person name="Sato A."/>
            <person name="Lyhne E.K."/>
            <person name="Kogle M.E."/>
            <person name="Wiebenga A."/>
            <person name="Kun R.S."/>
            <person name="Lubbers R.J."/>
            <person name="Makela M.R."/>
            <person name="Barry K."/>
            <person name="Chovatia M."/>
            <person name="Clum A."/>
            <person name="Daum C."/>
            <person name="Haridas S."/>
            <person name="He G."/>
            <person name="LaButti K."/>
            <person name="Lipzen A."/>
            <person name="Mondo S."/>
            <person name="Riley R."/>
            <person name="Salamov A."/>
            <person name="Simmons B.A."/>
            <person name="Magnuson J.K."/>
            <person name="Henrissat B."/>
            <person name="Mortensen U.H."/>
            <person name="Larsen T.O."/>
            <person name="Devries R.P."/>
            <person name="Grigoriev I.V."/>
            <person name="Machida M."/>
            <person name="Baker S.E."/>
            <person name="Andersen M.R."/>
        </authorList>
    </citation>
    <scope>NUCLEOTIDE SEQUENCE [LARGE SCALE GENOMIC DNA]</scope>
    <source>
        <strain evidence="2">CBS 130015</strain>
    </source>
</reference>
<dbReference type="AlphaFoldDB" id="A0A5N6W8Z1"/>
<name>A0A5N6W8Z1_9EURO</name>
<evidence type="ECO:0000313" key="2">
    <source>
        <dbReference type="Proteomes" id="UP000325433"/>
    </source>
</evidence>
<protein>
    <submittedName>
        <fullName evidence="1">Uncharacterized protein</fullName>
    </submittedName>
</protein>
<gene>
    <name evidence="1" type="ORF">BDV41DRAFT_141120</name>
</gene>
<accession>A0A5N6W8Z1</accession>
<organism evidence="1 2">
    <name type="scientific">Aspergillus transmontanensis</name>
    <dbReference type="NCBI Taxonomy" id="1034304"/>
    <lineage>
        <taxon>Eukaryota</taxon>
        <taxon>Fungi</taxon>
        <taxon>Dikarya</taxon>
        <taxon>Ascomycota</taxon>
        <taxon>Pezizomycotina</taxon>
        <taxon>Eurotiomycetes</taxon>
        <taxon>Eurotiomycetidae</taxon>
        <taxon>Eurotiales</taxon>
        <taxon>Aspergillaceae</taxon>
        <taxon>Aspergillus</taxon>
        <taxon>Aspergillus subgen. Circumdati</taxon>
    </lineage>
</organism>
<proteinExistence type="predicted"/>
<keyword evidence="2" id="KW-1185">Reference proteome</keyword>